<evidence type="ECO:0000313" key="2">
    <source>
        <dbReference type="Proteomes" id="UP001162060"/>
    </source>
</evidence>
<reference evidence="1" key="1">
    <citation type="submission" date="2024-01" db="EMBL/GenBank/DDBJ databases">
        <authorList>
            <person name="Webb A."/>
        </authorList>
    </citation>
    <scope>NUCLEOTIDE SEQUENCE</scope>
    <source>
        <strain evidence="1">Pm1</strain>
    </source>
</reference>
<sequence length="117" mass="13190">MPAGYYPGVGMPKAVYIHPGLQAAGMLGARHRKLAIQPFDGKELYHGPGSGFLGWAKKFFRQIGLAERAYGFGWPENIKFDVPGYQLACKAQTHDGRQVETWWRENQNLEHAMARML</sequence>
<dbReference type="Proteomes" id="UP001162060">
    <property type="component" value="Unassembled WGS sequence"/>
</dbReference>
<protein>
    <submittedName>
        <fullName evidence="1">Uncharacterized protein</fullName>
    </submittedName>
</protein>
<gene>
    <name evidence="1" type="ORF">PM001_LOCUS29156</name>
</gene>
<name>A0AAV1VBP1_9STRA</name>
<dbReference type="AlphaFoldDB" id="A0AAV1VBP1"/>
<accession>A0AAV1VBP1</accession>
<organism evidence="1 2">
    <name type="scientific">Peronospora matthiolae</name>
    <dbReference type="NCBI Taxonomy" id="2874970"/>
    <lineage>
        <taxon>Eukaryota</taxon>
        <taxon>Sar</taxon>
        <taxon>Stramenopiles</taxon>
        <taxon>Oomycota</taxon>
        <taxon>Peronosporomycetes</taxon>
        <taxon>Peronosporales</taxon>
        <taxon>Peronosporaceae</taxon>
        <taxon>Peronospora</taxon>
    </lineage>
</organism>
<evidence type="ECO:0000313" key="1">
    <source>
        <dbReference type="EMBL" id="CAK7944006.1"/>
    </source>
</evidence>
<proteinExistence type="predicted"/>
<dbReference type="EMBL" id="CAKLBY020000305">
    <property type="protein sequence ID" value="CAK7944006.1"/>
    <property type="molecule type" value="Genomic_DNA"/>
</dbReference>
<comment type="caution">
    <text evidence="1">The sequence shown here is derived from an EMBL/GenBank/DDBJ whole genome shotgun (WGS) entry which is preliminary data.</text>
</comment>